<proteinExistence type="predicted"/>
<keyword evidence="2" id="KW-1185">Reference proteome</keyword>
<evidence type="ECO:0000313" key="1">
    <source>
        <dbReference type="EMBL" id="CDW56138.1"/>
    </source>
</evidence>
<sequence>MLGIALWFLEEGSPEIYTNLADYFREEGKNGLAGKFYLKAGNYATAFDYLVKNATDPSSLKLALQCAASSKDEHMIAVLLDYLSGKSDGNPKYFRVRSIYFSSIYYLKDSAMLPKCVSDAVKIFTLTAIECWRTDLQLSAYKWATVILRPDYRSQIEENYRNTILTIVRQAD</sequence>
<dbReference type="PANTHER" id="PTHR14920:SF0">
    <property type="entry name" value="WD REPEAT DOMAIN 19"/>
    <property type="match status" value="1"/>
</dbReference>
<dbReference type="STRING" id="36087.A0A077Z939"/>
<dbReference type="EMBL" id="HG806011">
    <property type="protein sequence ID" value="CDW56138.1"/>
    <property type="molecule type" value="Genomic_DNA"/>
</dbReference>
<organism evidence="1 2">
    <name type="scientific">Trichuris trichiura</name>
    <name type="common">Whipworm</name>
    <name type="synonym">Trichocephalus trichiurus</name>
    <dbReference type="NCBI Taxonomy" id="36087"/>
    <lineage>
        <taxon>Eukaryota</taxon>
        <taxon>Metazoa</taxon>
        <taxon>Ecdysozoa</taxon>
        <taxon>Nematoda</taxon>
        <taxon>Enoplea</taxon>
        <taxon>Dorylaimia</taxon>
        <taxon>Trichinellida</taxon>
        <taxon>Trichuridae</taxon>
        <taxon>Trichuris</taxon>
    </lineage>
</organism>
<reference evidence="1" key="1">
    <citation type="submission" date="2014-01" db="EMBL/GenBank/DDBJ databases">
        <authorList>
            <person name="Aslett M."/>
        </authorList>
    </citation>
    <scope>NUCLEOTIDE SEQUENCE</scope>
</reference>
<dbReference type="GO" id="GO:0030991">
    <property type="term" value="C:intraciliary transport particle A"/>
    <property type="evidence" value="ECO:0007669"/>
    <property type="project" value="TreeGrafter"/>
</dbReference>
<dbReference type="InterPro" id="IPR040379">
    <property type="entry name" value="WDR19/dyf-2"/>
</dbReference>
<dbReference type="PANTHER" id="PTHR14920">
    <property type="entry name" value="OSMOTIC AVOIDANCE ABNORMAL PROTEIN 1/WD REPEAT MEMBRANE PROTEIN"/>
    <property type="match status" value="1"/>
</dbReference>
<evidence type="ECO:0000313" key="2">
    <source>
        <dbReference type="Proteomes" id="UP000030665"/>
    </source>
</evidence>
<name>A0A077Z939_TRITR</name>
<dbReference type="GO" id="GO:0005929">
    <property type="term" value="C:cilium"/>
    <property type="evidence" value="ECO:0007669"/>
    <property type="project" value="TreeGrafter"/>
</dbReference>
<accession>A0A077Z939</accession>
<dbReference type="Proteomes" id="UP000030665">
    <property type="component" value="Unassembled WGS sequence"/>
</dbReference>
<dbReference type="GO" id="GO:0035721">
    <property type="term" value="P:intraciliary retrograde transport"/>
    <property type="evidence" value="ECO:0007669"/>
    <property type="project" value="InterPro"/>
</dbReference>
<dbReference type="OrthoDB" id="10250638at2759"/>
<gene>
    <name evidence="1" type="ORF">TTRE_0000441301</name>
</gene>
<reference evidence="1" key="2">
    <citation type="submission" date="2014-03" db="EMBL/GenBank/DDBJ databases">
        <title>The whipworm genome and dual-species transcriptomics of an intimate host-pathogen interaction.</title>
        <authorList>
            <person name="Foth B.J."/>
            <person name="Tsai I.J."/>
            <person name="Reid A.J."/>
            <person name="Bancroft A.J."/>
            <person name="Nichol S."/>
            <person name="Tracey A."/>
            <person name="Holroyd N."/>
            <person name="Cotton J.A."/>
            <person name="Stanley E.J."/>
            <person name="Zarowiecki M."/>
            <person name="Liu J.Z."/>
            <person name="Huckvale T."/>
            <person name="Cooper P.J."/>
            <person name="Grencis R.K."/>
            <person name="Berriman M."/>
        </authorList>
    </citation>
    <scope>NUCLEOTIDE SEQUENCE [LARGE SCALE GENOMIC DNA]</scope>
</reference>
<dbReference type="GO" id="GO:0060271">
    <property type="term" value="P:cilium assembly"/>
    <property type="evidence" value="ECO:0007669"/>
    <property type="project" value="TreeGrafter"/>
</dbReference>
<protein>
    <submittedName>
        <fullName evidence="1">WD repeat-containing protein 19</fullName>
    </submittedName>
</protein>
<dbReference type="AlphaFoldDB" id="A0A077Z939"/>